<dbReference type="Pfam" id="PF04046">
    <property type="entry name" value="PSP"/>
    <property type="match status" value="1"/>
</dbReference>
<proteinExistence type="predicted"/>
<dbReference type="InterPro" id="IPR007180">
    <property type="entry name" value="DUF382"/>
</dbReference>
<feature type="compositionally biased region" description="Basic and acidic residues" evidence="1">
    <location>
        <begin position="424"/>
        <end position="454"/>
    </location>
</feature>
<feature type="region of interest" description="Disordered" evidence="1">
    <location>
        <begin position="1"/>
        <end position="51"/>
    </location>
</feature>
<comment type="caution">
    <text evidence="3">The sequence shown here is derived from an EMBL/GenBank/DDBJ whole genome shotgun (WGS) entry which is preliminary data.</text>
</comment>
<feature type="region of interest" description="Disordered" evidence="1">
    <location>
        <begin position="79"/>
        <end position="105"/>
    </location>
</feature>
<dbReference type="EMBL" id="BDGX01000045">
    <property type="protein sequence ID" value="GAV55215.1"/>
    <property type="molecule type" value="Genomic_DNA"/>
</dbReference>
<organism evidence="3 4">
    <name type="scientific">Zygosaccharomyces rouxii</name>
    <dbReference type="NCBI Taxonomy" id="4956"/>
    <lineage>
        <taxon>Eukaryota</taxon>
        <taxon>Fungi</taxon>
        <taxon>Dikarya</taxon>
        <taxon>Ascomycota</taxon>
        <taxon>Saccharomycotina</taxon>
        <taxon>Saccharomycetes</taxon>
        <taxon>Saccharomycetales</taxon>
        <taxon>Saccharomycetaceae</taxon>
        <taxon>Zygosaccharomyces</taxon>
    </lineage>
</organism>
<protein>
    <recommendedName>
        <fullName evidence="2">PSP proline-rich domain-containing protein</fullName>
    </recommendedName>
</protein>
<dbReference type="AlphaFoldDB" id="A0A1Q3AHT6"/>
<dbReference type="Proteomes" id="UP000187013">
    <property type="component" value="Unassembled WGS sequence"/>
</dbReference>
<dbReference type="InterPro" id="IPR052584">
    <property type="entry name" value="U2_snRNP_Complex_Component"/>
</dbReference>
<sequence length="454" mass="52548">MGRKGKRHSTRNQNSTSHGKLEITKLLDTRRAHHKETTEETTKHESSLEKQFEPLFEKFQVPQDNFANQVVVYHDEAEPGELPPMVEEVDEDNDGQKDKPLSKRKLRKTSKPTLYELKRSVPYPQVIEWYDRDSQYPYLQASIKSSKNMVPVPSHWQNKKEYLSGRSLLDKRPFELPEIIKETDIEQMRQVMPEETKDSTLKETARARVQPKIGALDVDYKKLHDVFFKLGTNWKPDVLLPFGDLYYEGRNLHEEAQWKKLVRDKKPGKISSELRSIMNLGEGQLPPWCMKMKNAGMPPSYPNLKVAGLNWGIENLKGDTYGTLSAQKGTKDKIKYFGQMIVLDEPEQEEIKGQSEDLVNQDDVTKIEQKDTNAQVIEAPIEIEPIKVHREPDETPRPLYTIFQEKKSDTASDTTGSRTMYDISNHDEEAKESSKSKQDSKQNDTQDHIENFKF</sequence>
<feature type="domain" description="PSP proline-rich" evidence="2">
    <location>
        <begin position="262"/>
        <end position="315"/>
    </location>
</feature>
<dbReference type="GO" id="GO:0005634">
    <property type="term" value="C:nucleus"/>
    <property type="evidence" value="ECO:0007669"/>
    <property type="project" value="InterPro"/>
</dbReference>
<feature type="region of interest" description="Disordered" evidence="1">
    <location>
        <begin position="389"/>
        <end position="454"/>
    </location>
</feature>
<dbReference type="SMART" id="SM00581">
    <property type="entry name" value="PSP"/>
    <property type="match status" value="1"/>
</dbReference>
<evidence type="ECO:0000256" key="1">
    <source>
        <dbReference type="SAM" id="MobiDB-lite"/>
    </source>
</evidence>
<accession>A0A1Q3AHT6</accession>
<feature type="compositionally biased region" description="Basic and acidic residues" evidence="1">
    <location>
        <begin position="19"/>
        <end position="51"/>
    </location>
</feature>
<name>A0A1Q3AHT6_ZYGRO</name>
<dbReference type="PANTHER" id="PTHR12785:SF6">
    <property type="entry name" value="SPLICING FACTOR 3B SUBUNIT 2"/>
    <property type="match status" value="1"/>
</dbReference>
<gene>
    <name evidence="3" type="ORF">ZYGR_0AS05390</name>
</gene>
<reference evidence="3 4" key="1">
    <citation type="submission" date="2016-08" db="EMBL/GenBank/DDBJ databases">
        <title>Draft genome sequence of allopolyploid Zygosaccharomyces rouxii.</title>
        <authorList>
            <person name="Watanabe J."/>
            <person name="Uehara K."/>
            <person name="Mogi Y."/>
            <person name="Tsukioka Y."/>
        </authorList>
    </citation>
    <scope>NUCLEOTIDE SEQUENCE [LARGE SCALE GENOMIC DNA]</scope>
    <source>
        <strain evidence="3 4">NBRC 110957</strain>
    </source>
</reference>
<dbReference type="PANTHER" id="PTHR12785">
    <property type="entry name" value="SPLICING FACTOR 3B"/>
    <property type="match status" value="1"/>
</dbReference>
<evidence type="ECO:0000313" key="4">
    <source>
        <dbReference type="Proteomes" id="UP000187013"/>
    </source>
</evidence>
<dbReference type="OrthoDB" id="10260794at2759"/>
<feature type="compositionally biased region" description="Basic residues" evidence="1">
    <location>
        <begin position="1"/>
        <end position="10"/>
    </location>
</feature>
<evidence type="ECO:0000313" key="3">
    <source>
        <dbReference type="EMBL" id="GAV55215.1"/>
    </source>
</evidence>
<evidence type="ECO:0000259" key="2">
    <source>
        <dbReference type="SMART" id="SM00581"/>
    </source>
</evidence>
<dbReference type="InterPro" id="IPR006568">
    <property type="entry name" value="PSP_pro-rich"/>
</dbReference>
<dbReference type="Pfam" id="PF04037">
    <property type="entry name" value="DUF382"/>
    <property type="match status" value="1"/>
</dbReference>